<proteinExistence type="predicted"/>
<dbReference type="PROSITE" id="PS50943">
    <property type="entry name" value="HTH_CROC1"/>
    <property type="match status" value="1"/>
</dbReference>
<protein>
    <submittedName>
        <fullName evidence="6">LexA family transcriptional regulator</fullName>
    </submittedName>
</protein>
<reference evidence="6 7" key="1">
    <citation type="submission" date="2020-10" db="EMBL/GenBank/DDBJ databases">
        <title>Wide distribution of Phycisphaera-like planctomycetes from WD2101 soil group in peatlands and genome analysis of the first cultivated representative.</title>
        <authorList>
            <person name="Dedysh S.N."/>
            <person name="Beletsky A.V."/>
            <person name="Ivanova A."/>
            <person name="Kulichevskaya I.S."/>
            <person name="Suzina N.E."/>
            <person name="Philippov D.A."/>
            <person name="Rakitin A.L."/>
            <person name="Mardanov A.V."/>
            <person name="Ravin N.V."/>
        </authorList>
    </citation>
    <scope>NUCLEOTIDE SEQUENCE [LARGE SCALE GENOMIC DNA]</scope>
    <source>
        <strain evidence="6 7">M1803</strain>
    </source>
</reference>
<dbReference type="Gene3D" id="1.10.260.40">
    <property type="entry name" value="lambda repressor-like DNA-binding domains"/>
    <property type="match status" value="1"/>
</dbReference>
<evidence type="ECO:0000256" key="1">
    <source>
        <dbReference type="ARBA" id="ARBA00023015"/>
    </source>
</evidence>
<dbReference type="EMBL" id="CP063458">
    <property type="protein sequence ID" value="QOV87492.1"/>
    <property type="molecule type" value="Genomic_DNA"/>
</dbReference>
<dbReference type="Proteomes" id="UP000593765">
    <property type="component" value="Chromosome"/>
</dbReference>
<dbReference type="PANTHER" id="PTHR40661">
    <property type="match status" value="1"/>
</dbReference>
<accession>A0A7M2WQQ1</accession>
<sequence length="275" mass="29687">MTLDELARSAGISKAYLSLIETGRVTNPPSDEKLRRIEQALNFPANELVSQANLQRTPRDVRAVLQQLIRQRSGIENGPGRATDASPAAGSRSGPLNLDDAYLSGVLQELADRSTSNIESVSLGTAVASGAGMASSVSSPAVPVVNRVSAGYPSDFTDLSYPPRNADAYITAPGVNDPDAFAARVSGDSMSPKYTEGDIVIFSPAAAWKDGADCFVRFDDGQTTFKRVYTHRGDDGHESLRLEPRNARYPARTVPREQVEGVYRAVFCYRTVEEE</sequence>
<dbReference type="AlphaFoldDB" id="A0A7M2WQQ1"/>
<evidence type="ECO:0000256" key="3">
    <source>
        <dbReference type="ARBA" id="ARBA00023163"/>
    </source>
</evidence>
<dbReference type="Pfam" id="PF01381">
    <property type="entry name" value="HTH_3"/>
    <property type="match status" value="1"/>
</dbReference>
<dbReference type="SUPFAM" id="SSF51306">
    <property type="entry name" value="LexA/Signal peptidase"/>
    <property type="match status" value="1"/>
</dbReference>
<evidence type="ECO:0000256" key="4">
    <source>
        <dbReference type="SAM" id="MobiDB-lite"/>
    </source>
</evidence>
<dbReference type="InterPro" id="IPR039418">
    <property type="entry name" value="LexA-like"/>
</dbReference>
<organism evidence="6 7">
    <name type="scientific">Humisphaera borealis</name>
    <dbReference type="NCBI Taxonomy" id="2807512"/>
    <lineage>
        <taxon>Bacteria</taxon>
        <taxon>Pseudomonadati</taxon>
        <taxon>Planctomycetota</taxon>
        <taxon>Phycisphaerae</taxon>
        <taxon>Tepidisphaerales</taxon>
        <taxon>Tepidisphaeraceae</taxon>
        <taxon>Humisphaera</taxon>
    </lineage>
</organism>
<keyword evidence="3" id="KW-0804">Transcription</keyword>
<evidence type="ECO:0000313" key="7">
    <source>
        <dbReference type="Proteomes" id="UP000593765"/>
    </source>
</evidence>
<feature type="region of interest" description="Disordered" evidence="4">
    <location>
        <begin position="72"/>
        <end position="94"/>
    </location>
</feature>
<dbReference type="InterPro" id="IPR036286">
    <property type="entry name" value="LexA/Signal_pep-like_sf"/>
</dbReference>
<name>A0A7M2WQQ1_9BACT</name>
<dbReference type="Gene3D" id="2.10.109.10">
    <property type="entry name" value="Umud Fragment, subunit A"/>
    <property type="match status" value="1"/>
</dbReference>
<gene>
    <name evidence="6" type="ORF">IPV69_14465</name>
</gene>
<dbReference type="InterPro" id="IPR010982">
    <property type="entry name" value="Lambda_DNA-bd_dom_sf"/>
</dbReference>
<evidence type="ECO:0000256" key="2">
    <source>
        <dbReference type="ARBA" id="ARBA00023125"/>
    </source>
</evidence>
<dbReference type="CDD" id="cd00093">
    <property type="entry name" value="HTH_XRE"/>
    <property type="match status" value="1"/>
</dbReference>
<dbReference type="PANTHER" id="PTHR40661:SF1">
    <property type="entry name" value="HTH CRO_C1-TYPE DOMAIN-CONTAINING PROTEIN"/>
    <property type="match status" value="1"/>
</dbReference>
<dbReference type="CDD" id="cd06529">
    <property type="entry name" value="S24_LexA-like"/>
    <property type="match status" value="1"/>
</dbReference>
<dbReference type="SUPFAM" id="SSF47413">
    <property type="entry name" value="lambda repressor-like DNA-binding domains"/>
    <property type="match status" value="1"/>
</dbReference>
<dbReference type="GO" id="GO:0003677">
    <property type="term" value="F:DNA binding"/>
    <property type="evidence" value="ECO:0007669"/>
    <property type="project" value="UniProtKB-KW"/>
</dbReference>
<dbReference type="InterPro" id="IPR001387">
    <property type="entry name" value="Cro/C1-type_HTH"/>
</dbReference>
<dbReference type="KEGG" id="hbs:IPV69_14465"/>
<dbReference type="InterPro" id="IPR015927">
    <property type="entry name" value="Peptidase_S24_S26A/B/C"/>
</dbReference>
<feature type="domain" description="HTH cro/C1-type" evidence="5">
    <location>
        <begin position="1"/>
        <end position="48"/>
    </location>
</feature>
<keyword evidence="7" id="KW-1185">Reference proteome</keyword>
<keyword evidence="2" id="KW-0238">DNA-binding</keyword>
<keyword evidence="1" id="KW-0805">Transcription regulation</keyword>
<dbReference type="Pfam" id="PF00717">
    <property type="entry name" value="Peptidase_S24"/>
    <property type="match status" value="1"/>
</dbReference>
<evidence type="ECO:0000313" key="6">
    <source>
        <dbReference type="EMBL" id="QOV87492.1"/>
    </source>
</evidence>
<evidence type="ECO:0000259" key="5">
    <source>
        <dbReference type="PROSITE" id="PS50943"/>
    </source>
</evidence>